<accession>A0ACB9CD47</accession>
<name>A0ACB9CD47_9ASTR</name>
<sequence>MENGNAKVGYVRLKEFNVLDSKDLVTAMKRHQDMGATFFVLDLRDNLDGLVQEGIEIAKLFSMTGRQ</sequence>
<comment type="caution">
    <text evidence="1">The sequence shown here is derived from an EMBL/GenBank/DDBJ whole genome shotgun (WGS) entry which is preliminary data.</text>
</comment>
<gene>
    <name evidence="1" type="ORF">L1987_63398</name>
</gene>
<reference evidence="1 2" key="2">
    <citation type="journal article" date="2022" name="Mol. Ecol. Resour.">
        <title>The genomes of chicory, endive, great burdock and yacon provide insights into Asteraceae paleo-polyploidization history and plant inulin production.</title>
        <authorList>
            <person name="Fan W."/>
            <person name="Wang S."/>
            <person name="Wang H."/>
            <person name="Wang A."/>
            <person name="Jiang F."/>
            <person name="Liu H."/>
            <person name="Zhao H."/>
            <person name="Xu D."/>
            <person name="Zhang Y."/>
        </authorList>
    </citation>
    <scope>NUCLEOTIDE SEQUENCE [LARGE SCALE GENOMIC DNA]</scope>
    <source>
        <strain evidence="2">cv. Yunnan</strain>
        <tissue evidence="1">Leaves</tissue>
    </source>
</reference>
<protein>
    <submittedName>
        <fullName evidence="1">Uncharacterized protein</fullName>
    </submittedName>
</protein>
<reference evidence="2" key="1">
    <citation type="journal article" date="2022" name="Mol. Ecol. Resour.">
        <title>The genomes of chicory, endive, great burdock and yacon provide insights into Asteraceae palaeo-polyploidization history and plant inulin production.</title>
        <authorList>
            <person name="Fan W."/>
            <person name="Wang S."/>
            <person name="Wang H."/>
            <person name="Wang A."/>
            <person name="Jiang F."/>
            <person name="Liu H."/>
            <person name="Zhao H."/>
            <person name="Xu D."/>
            <person name="Zhang Y."/>
        </authorList>
    </citation>
    <scope>NUCLEOTIDE SEQUENCE [LARGE SCALE GENOMIC DNA]</scope>
    <source>
        <strain evidence="2">cv. Yunnan</strain>
    </source>
</reference>
<organism evidence="1 2">
    <name type="scientific">Smallanthus sonchifolius</name>
    <dbReference type="NCBI Taxonomy" id="185202"/>
    <lineage>
        <taxon>Eukaryota</taxon>
        <taxon>Viridiplantae</taxon>
        <taxon>Streptophyta</taxon>
        <taxon>Embryophyta</taxon>
        <taxon>Tracheophyta</taxon>
        <taxon>Spermatophyta</taxon>
        <taxon>Magnoliopsida</taxon>
        <taxon>eudicotyledons</taxon>
        <taxon>Gunneridae</taxon>
        <taxon>Pentapetalae</taxon>
        <taxon>asterids</taxon>
        <taxon>campanulids</taxon>
        <taxon>Asterales</taxon>
        <taxon>Asteraceae</taxon>
        <taxon>Asteroideae</taxon>
        <taxon>Heliantheae alliance</taxon>
        <taxon>Millerieae</taxon>
        <taxon>Smallanthus</taxon>
    </lineage>
</organism>
<proteinExistence type="predicted"/>
<evidence type="ECO:0000313" key="2">
    <source>
        <dbReference type="Proteomes" id="UP001056120"/>
    </source>
</evidence>
<keyword evidence="2" id="KW-1185">Reference proteome</keyword>
<evidence type="ECO:0000313" key="1">
    <source>
        <dbReference type="EMBL" id="KAI3732199.1"/>
    </source>
</evidence>
<dbReference type="Proteomes" id="UP001056120">
    <property type="component" value="Linkage Group LG21"/>
</dbReference>
<dbReference type="EMBL" id="CM042038">
    <property type="protein sequence ID" value="KAI3732199.1"/>
    <property type="molecule type" value="Genomic_DNA"/>
</dbReference>